<evidence type="ECO:0000313" key="13">
    <source>
        <dbReference type="Proteomes" id="UP000504724"/>
    </source>
</evidence>
<evidence type="ECO:0000256" key="2">
    <source>
        <dbReference type="ARBA" id="ARBA00022481"/>
    </source>
</evidence>
<dbReference type="InterPro" id="IPR004089">
    <property type="entry name" value="MCPsignal_dom"/>
</dbReference>
<dbReference type="RefSeq" id="WP_173286245.1">
    <property type="nucleotide sequence ID" value="NZ_CP054020.1"/>
</dbReference>
<organism evidence="12 13">
    <name type="scientific">Thiomicrorhabdus xiamenensis</name>
    <dbReference type="NCBI Taxonomy" id="2739063"/>
    <lineage>
        <taxon>Bacteria</taxon>
        <taxon>Pseudomonadati</taxon>
        <taxon>Pseudomonadota</taxon>
        <taxon>Gammaproteobacteria</taxon>
        <taxon>Thiotrichales</taxon>
        <taxon>Piscirickettsiaceae</taxon>
        <taxon>Thiomicrorhabdus</taxon>
    </lineage>
</organism>
<dbReference type="GO" id="GO:0006935">
    <property type="term" value="P:chemotaxis"/>
    <property type="evidence" value="ECO:0007669"/>
    <property type="project" value="InterPro"/>
</dbReference>
<dbReference type="CDD" id="cd00130">
    <property type="entry name" value="PAS"/>
    <property type="match status" value="1"/>
</dbReference>
<keyword evidence="6" id="KW-0175">Coiled coil</keyword>
<evidence type="ECO:0000256" key="5">
    <source>
        <dbReference type="PROSITE-ProRule" id="PRU00284"/>
    </source>
</evidence>
<dbReference type="Pfam" id="PF13682">
    <property type="entry name" value="CZB"/>
    <property type="match status" value="1"/>
</dbReference>
<protein>
    <submittedName>
        <fullName evidence="12">PAS domain-containing protein</fullName>
    </submittedName>
</protein>
<keyword evidence="8" id="KW-0812">Transmembrane</keyword>
<dbReference type="SMART" id="SM00086">
    <property type="entry name" value="PAC"/>
    <property type="match status" value="1"/>
</dbReference>
<dbReference type="PANTHER" id="PTHR43531">
    <property type="entry name" value="PROTEIN ICFG"/>
    <property type="match status" value="1"/>
</dbReference>
<dbReference type="Proteomes" id="UP000504724">
    <property type="component" value="Chromosome"/>
</dbReference>
<evidence type="ECO:0000256" key="8">
    <source>
        <dbReference type="SAM" id="Phobius"/>
    </source>
</evidence>
<evidence type="ECO:0000256" key="6">
    <source>
        <dbReference type="SAM" id="Coils"/>
    </source>
</evidence>
<dbReference type="SUPFAM" id="SSF55785">
    <property type="entry name" value="PYP-like sensor domain (PAS domain)"/>
    <property type="match status" value="1"/>
</dbReference>
<comment type="similarity">
    <text evidence="4">Belongs to the methyl-accepting chemotaxis (MCP) protein family.</text>
</comment>
<evidence type="ECO:0000259" key="11">
    <source>
        <dbReference type="PROSITE" id="PS50885"/>
    </source>
</evidence>
<dbReference type="EMBL" id="CP054020">
    <property type="protein sequence ID" value="QKI89944.1"/>
    <property type="molecule type" value="Genomic_DNA"/>
</dbReference>
<dbReference type="GO" id="GO:0007165">
    <property type="term" value="P:signal transduction"/>
    <property type="evidence" value="ECO:0007669"/>
    <property type="project" value="UniProtKB-KW"/>
</dbReference>
<feature type="region of interest" description="Disordered" evidence="7">
    <location>
        <begin position="858"/>
        <end position="891"/>
    </location>
</feature>
<evidence type="ECO:0000313" key="12">
    <source>
        <dbReference type="EMBL" id="QKI89944.1"/>
    </source>
</evidence>
<dbReference type="AlphaFoldDB" id="A0A7D4SZH7"/>
<keyword evidence="2" id="KW-0488">Methylation</keyword>
<feature type="domain" description="PAS" evidence="10">
    <location>
        <begin position="25"/>
        <end position="76"/>
    </location>
</feature>
<dbReference type="FunFam" id="1.10.287.950:FF:000001">
    <property type="entry name" value="Methyl-accepting chemotaxis sensory transducer"/>
    <property type="match status" value="1"/>
</dbReference>
<dbReference type="InterPro" id="IPR000014">
    <property type="entry name" value="PAS"/>
</dbReference>
<dbReference type="InterPro" id="IPR003660">
    <property type="entry name" value="HAMP_dom"/>
</dbReference>
<dbReference type="Gene3D" id="3.30.450.20">
    <property type="entry name" value="PAS domain"/>
    <property type="match status" value="2"/>
</dbReference>
<comment type="subcellular location">
    <subcellularLocation>
        <location evidence="1">Membrane</location>
    </subcellularLocation>
</comment>
<feature type="domain" description="HAMP" evidence="11">
    <location>
        <begin position="437"/>
        <end position="483"/>
    </location>
</feature>
<dbReference type="InterPro" id="IPR051310">
    <property type="entry name" value="MCP_chemotaxis"/>
</dbReference>
<reference evidence="12 13" key="1">
    <citation type="submission" date="2020-05" db="EMBL/GenBank/DDBJ databases">
        <title>Thiomicrorhabdus sediminis sp.nov. and Thiomicrorhabdus xiamenensis sp.nov., novel sulfur-oxidizing bacteria isolated from coastal sediment.</title>
        <authorList>
            <person name="Liu X."/>
        </authorList>
    </citation>
    <scope>NUCLEOTIDE SEQUENCE [LARGE SCALE GENOMIC DNA]</scope>
    <source>
        <strain evidence="12 13">G2</strain>
    </source>
</reference>
<dbReference type="GO" id="GO:0004888">
    <property type="term" value="F:transmembrane signaling receptor activity"/>
    <property type="evidence" value="ECO:0007669"/>
    <property type="project" value="InterPro"/>
</dbReference>
<sequence>MRDNGPVTQKEHILPPDTKIVSHTDLQGNIIAANEAFIDASGYNWKELVGQPHNILRHPDVPAEVFKDFWQTIQAGKPWSQVVKNRCKNGDHYWVYANATPTFENGKITGYMSLRVPASDEEKRQATHAYKEIAAGRMQIKNGIILDAEHRLNPLRHINTASQVIFFAVMLLLSASVSSMFPSIHDWLPTWLFEVFDLAMVAAIIFVMFKHNQKLTLIENLLTSISSGKFDNKIDSFGKNHVQHILGRIQSMQVKLGSDLDHARAALLKSTRIEQALKSANTNIMVADRFRNIIFINDSLMEMLKAAEKDLQKTLPNFDTENLMYQSIDIFHVNPQHQQSILDNLSGTHHARFNIGEVVIDLTVDPIYDNDGQRIGTIAEWKNMTDQLEIERGIESLINEAALGELGHRIDVSKLNDFERELSGSVNTLLEKFSGTLNNVTQVLARMSQGDLTDRMDGAFAGQLNSIKLAINNSMNNLELTLGNVKSGAEEIGTMSKEVATASEDLSERTQQQAASLEQTAASMEEITSTTKHTAENMQAANEISHETARNAQEGIAVMKQTIEAMQGISDLSQKIGEITSVIDSIAFQTNLLALNAAVEAARAGEHGRGFAVVAGEVRSLAQKSAEAAKDISNLINSATTQIKVGTEQVENTNNVFADMVEKINNLETLISEASQTSFEQAKGIEQVNQAMAHLDQTTQQNAALVEQLSATANNMSEQAENQATFISRFQLHQQSGIRSALSAKFAEAKMAHNTWIIRIDSYLAGMQSDINKEQARLDNVCALGQWIYSDGQNLLHMQEMQKLQETHREFHAMVGRIMDAKEIGDEATAQQLKEQLMTLSTEITSLLDELDKKIAGSGTIAPVPSQPSTTPKRLASAQPAPEKSDEWSEF</sequence>
<dbReference type="NCBIfam" id="TIGR00229">
    <property type="entry name" value="sensory_box"/>
    <property type="match status" value="1"/>
</dbReference>
<dbReference type="CDD" id="cd11386">
    <property type="entry name" value="MCP_signal"/>
    <property type="match status" value="1"/>
</dbReference>
<dbReference type="PRINTS" id="PR00260">
    <property type="entry name" value="CHEMTRNSDUCR"/>
</dbReference>
<dbReference type="Pfam" id="PF18947">
    <property type="entry name" value="HAMP_2"/>
    <property type="match status" value="1"/>
</dbReference>
<keyword evidence="13" id="KW-1185">Reference proteome</keyword>
<dbReference type="Pfam" id="PF08447">
    <property type="entry name" value="PAS_3"/>
    <property type="match status" value="1"/>
</dbReference>
<dbReference type="InterPro" id="IPR001610">
    <property type="entry name" value="PAC"/>
</dbReference>
<feature type="domain" description="Methyl-accepting transducer" evidence="9">
    <location>
        <begin position="488"/>
        <end position="717"/>
    </location>
</feature>
<dbReference type="PROSITE" id="PS50112">
    <property type="entry name" value="PAS"/>
    <property type="match status" value="1"/>
</dbReference>
<accession>A0A7D4SZH7</accession>
<feature type="transmembrane region" description="Helical" evidence="8">
    <location>
        <begin position="164"/>
        <end position="184"/>
    </location>
</feature>
<evidence type="ECO:0000256" key="3">
    <source>
        <dbReference type="ARBA" id="ARBA00023224"/>
    </source>
</evidence>
<dbReference type="Gene3D" id="1.20.120.30">
    <property type="entry name" value="Aspartate receptor, ligand-binding domain"/>
    <property type="match status" value="1"/>
</dbReference>
<feature type="coiled-coil region" evidence="6">
    <location>
        <begin position="688"/>
        <end position="715"/>
    </location>
</feature>
<dbReference type="Gene3D" id="1.10.287.950">
    <property type="entry name" value="Methyl-accepting chemotaxis protein"/>
    <property type="match status" value="1"/>
</dbReference>
<dbReference type="PROSITE" id="PS50111">
    <property type="entry name" value="CHEMOTAXIS_TRANSDUC_2"/>
    <property type="match status" value="1"/>
</dbReference>
<evidence type="ECO:0000256" key="4">
    <source>
        <dbReference type="ARBA" id="ARBA00029447"/>
    </source>
</evidence>
<evidence type="ECO:0000259" key="10">
    <source>
        <dbReference type="PROSITE" id="PS50112"/>
    </source>
</evidence>
<dbReference type="Pfam" id="PF13188">
    <property type="entry name" value="PAS_8"/>
    <property type="match status" value="1"/>
</dbReference>
<dbReference type="InterPro" id="IPR035965">
    <property type="entry name" value="PAS-like_dom_sf"/>
</dbReference>
<dbReference type="InterPro" id="IPR013655">
    <property type="entry name" value="PAS_fold_3"/>
</dbReference>
<dbReference type="GO" id="GO:0005886">
    <property type="term" value="C:plasma membrane"/>
    <property type="evidence" value="ECO:0007669"/>
    <property type="project" value="TreeGrafter"/>
</dbReference>
<name>A0A7D4SZH7_9GAMM</name>
<dbReference type="Pfam" id="PF00015">
    <property type="entry name" value="MCPsignal"/>
    <property type="match status" value="1"/>
</dbReference>
<dbReference type="InterPro" id="IPR004090">
    <property type="entry name" value="Chemotax_Me-accpt_rcpt"/>
</dbReference>
<keyword evidence="8" id="KW-1133">Transmembrane helix</keyword>
<dbReference type="PROSITE" id="PS50885">
    <property type="entry name" value="HAMP"/>
    <property type="match status" value="1"/>
</dbReference>
<keyword evidence="3 5" id="KW-0807">Transducer</keyword>
<dbReference type="KEGG" id="txa:HQN79_10340"/>
<dbReference type="InterPro" id="IPR025991">
    <property type="entry name" value="Chemoreceptor_zinc-bind_dom"/>
</dbReference>
<gene>
    <name evidence="12" type="ORF">HQN79_10340</name>
</gene>
<evidence type="ECO:0000256" key="7">
    <source>
        <dbReference type="SAM" id="MobiDB-lite"/>
    </source>
</evidence>
<dbReference type="SMART" id="SM00283">
    <property type="entry name" value="MA"/>
    <property type="match status" value="1"/>
</dbReference>
<proteinExistence type="inferred from homology"/>
<dbReference type="PANTHER" id="PTHR43531:SF14">
    <property type="entry name" value="METHYL-ACCEPTING CHEMOTAXIS PROTEIN I-RELATED"/>
    <property type="match status" value="1"/>
</dbReference>
<keyword evidence="8" id="KW-0472">Membrane</keyword>
<evidence type="ECO:0000259" key="9">
    <source>
        <dbReference type="PROSITE" id="PS50111"/>
    </source>
</evidence>
<feature type="transmembrane region" description="Helical" evidence="8">
    <location>
        <begin position="190"/>
        <end position="209"/>
    </location>
</feature>
<dbReference type="SMART" id="SM00091">
    <property type="entry name" value="PAS"/>
    <property type="match status" value="2"/>
</dbReference>
<dbReference type="SUPFAM" id="SSF58104">
    <property type="entry name" value="Methyl-accepting chemotaxis protein (MCP) signaling domain"/>
    <property type="match status" value="1"/>
</dbReference>
<evidence type="ECO:0000256" key="1">
    <source>
        <dbReference type="ARBA" id="ARBA00004370"/>
    </source>
</evidence>